<gene>
    <name evidence="1" type="ORF">OEG82_21580</name>
</gene>
<comment type="caution">
    <text evidence="1">The sequence shown here is derived from an EMBL/GenBank/DDBJ whole genome shotgun (WGS) entry which is preliminary data.</text>
</comment>
<organism evidence="1 2">
    <name type="scientific">Hoeflea ulvae</name>
    <dbReference type="NCBI Taxonomy" id="2983764"/>
    <lineage>
        <taxon>Bacteria</taxon>
        <taxon>Pseudomonadati</taxon>
        <taxon>Pseudomonadota</taxon>
        <taxon>Alphaproteobacteria</taxon>
        <taxon>Hyphomicrobiales</taxon>
        <taxon>Rhizobiaceae</taxon>
        <taxon>Hoeflea</taxon>
    </lineage>
</organism>
<dbReference type="EMBL" id="JAOVZQ010000001">
    <property type="protein sequence ID" value="MCY0096583.1"/>
    <property type="molecule type" value="Genomic_DNA"/>
</dbReference>
<evidence type="ECO:0000313" key="1">
    <source>
        <dbReference type="EMBL" id="MCY0096583.1"/>
    </source>
</evidence>
<sequence length="217" mass="23846">MSAPSRGVLIEYTAASDAIILPFQYNMETMTRTRGAALKVAGSASVGGSFAFSTPMETPRVMQSAELEDETLSMELIFSAGDYMDRDGWELGTAGIAPVLDALRSLVEPRSQRPGSMRIMGELGLLGDRAFQRDVSPSVVLFVAGAYVLPMAMKSVSYTIEEFYPNLAPTLARAQIAMQIIEANNPFIFAERLRQQRSALRLKERPESIIPDLKDIF</sequence>
<keyword evidence="2" id="KW-1185">Reference proteome</keyword>
<name>A0ABT3YL25_9HYPH</name>
<dbReference type="RefSeq" id="WP_267614395.1">
    <property type="nucleotide sequence ID" value="NZ_JAOVZQ010000001.1"/>
</dbReference>
<proteinExistence type="predicted"/>
<protein>
    <submittedName>
        <fullName evidence="1">Uncharacterized protein</fullName>
    </submittedName>
</protein>
<evidence type="ECO:0000313" key="2">
    <source>
        <dbReference type="Proteomes" id="UP001081283"/>
    </source>
</evidence>
<accession>A0ABT3YL25</accession>
<dbReference type="Proteomes" id="UP001081283">
    <property type="component" value="Unassembled WGS sequence"/>
</dbReference>
<reference evidence="1" key="1">
    <citation type="submission" date="2022-10" db="EMBL/GenBank/DDBJ databases">
        <title>Hoeflea sp. J2-29, isolated from marine algae.</title>
        <authorList>
            <person name="Kristyanto S."/>
            <person name="Kim J.M."/>
            <person name="Jeon C.O."/>
        </authorList>
    </citation>
    <scope>NUCLEOTIDE SEQUENCE</scope>
    <source>
        <strain evidence="1">J2-29</strain>
    </source>
</reference>